<dbReference type="InterPro" id="IPR003172">
    <property type="entry name" value="ML_dom"/>
</dbReference>
<name>A0A194ANP2_PINFU</name>
<dbReference type="PANTHER" id="PTHR17357">
    <property type="entry name" value="GM2 GANGLIOSIDE ACTIVATOR PROTEIN"/>
    <property type="match status" value="1"/>
</dbReference>
<evidence type="ECO:0000259" key="3">
    <source>
        <dbReference type="SMART" id="SM00737"/>
    </source>
</evidence>
<feature type="domain" description="MD-2-related lipid-recognition" evidence="3">
    <location>
        <begin position="31"/>
        <end position="187"/>
    </location>
</feature>
<reference evidence="4" key="1">
    <citation type="submission" date="2016-03" db="EMBL/GenBank/DDBJ databases">
        <authorList>
            <person name="Ploux O."/>
        </authorList>
    </citation>
    <scope>NUCLEOTIDE SEQUENCE</scope>
    <source>
        <tissue evidence="4">Mantle</tissue>
    </source>
</reference>
<feature type="chain" id="PRO_5013481136" evidence="2">
    <location>
        <begin position="20"/>
        <end position="199"/>
    </location>
</feature>
<dbReference type="EMBL" id="GELH01000871">
    <property type="protein sequence ID" value="JAS03401.1"/>
    <property type="molecule type" value="Transcribed_RNA"/>
</dbReference>
<dbReference type="GO" id="GO:0006689">
    <property type="term" value="P:ganglioside catabolic process"/>
    <property type="evidence" value="ECO:0007669"/>
    <property type="project" value="InterPro"/>
</dbReference>
<protein>
    <submittedName>
        <fullName evidence="4">Putative ganglioside GM2 activator-like protein</fullName>
    </submittedName>
</protein>
<dbReference type="Pfam" id="PF02221">
    <property type="entry name" value="E1_DerP2_DerF2"/>
    <property type="match status" value="1"/>
</dbReference>
<sequence>MMAINLLLVVSLYIYTTSALFFNTGPHKLTYTDCSKSPKKLIHVVESSVHLNPYPVQIPGHLTVDGSLQILGPISGHNLKAHVLIKKKLLGNYQKVPCVANVGSCTYDVCDLIGEGSNDQCADYYLKNHFPCHCPLPNGTFSFAPTSFTIPEATGAFSWIASGEYTVDVQLVDESTKEEKGCYHVDIELEDKSGGFLFG</sequence>
<evidence type="ECO:0000256" key="1">
    <source>
        <dbReference type="ARBA" id="ARBA00022729"/>
    </source>
</evidence>
<dbReference type="AlphaFoldDB" id="A0A194ANP2"/>
<dbReference type="GO" id="GO:0009898">
    <property type="term" value="C:cytoplasmic side of plasma membrane"/>
    <property type="evidence" value="ECO:0007669"/>
    <property type="project" value="TreeGrafter"/>
</dbReference>
<dbReference type="GO" id="GO:0005319">
    <property type="term" value="F:lipid transporter activity"/>
    <property type="evidence" value="ECO:0007669"/>
    <property type="project" value="TreeGrafter"/>
</dbReference>
<feature type="signal peptide" evidence="2">
    <location>
        <begin position="1"/>
        <end position="19"/>
    </location>
</feature>
<evidence type="ECO:0000256" key="2">
    <source>
        <dbReference type="SAM" id="SignalP"/>
    </source>
</evidence>
<organism evidence="4">
    <name type="scientific">Pinctada fucata</name>
    <name type="common">Akoya pearl oyster</name>
    <name type="synonym">Pinctada imbricata fucata</name>
    <dbReference type="NCBI Taxonomy" id="50426"/>
    <lineage>
        <taxon>Eukaryota</taxon>
        <taxon>Metazoa</taxon>
        <taxon>Spiralia</taxon>
        <taxon>Lophotrochozoa</taxon>
        <taxon>Mollusca</taxon>
        <taxon>Bivalvia</taxon>
        <taxon>Autobranchia</taxon>
        <taxon>Pteriomorphia</taxon>
        <taxon>Pterioida</taxon>
        <taxon>Pterioidea</taxon>
        <taxon>Pteriidae</taxon>
        <taxon>Pinctada</taxon>
    </lineage>
</organism>
<keyword evidence="1 2" id="KW-0732">Signal</keyword>
<proteinExistence type="predicted"/>
<dbReference type="GO" id="GO:0008047">
    <property type="term" value="F:enzyme activator activity"/>
    <property type="evidence" value="ECO:0007669"/>
    <property type="project" value="InterPro"/>
</dbReference>
<dbReference type="PANTHER" id="PTHR17357:SF0">
    <property type="entry name" value="GANGLIOSIDE GM2 ACTIVATOR"/>
    <property type="match status" value="1"/>
</dbReference>
<evidence type="ECO:0000313" key="4">
    <source>
        <dbReference type="EMBL" id="JAS03401.1"/>
    </source>
</evidence>
<dbReference type="InterPro" id="IPR028996">
    <property type="entry name" value="GM2-AP"/>
</dbReference>
<accession>A0A194ANP2</accession>
<dbReference type="SUPFAM" id="SSF63707">
    <property type="entry name" value="Ganglioside M2 (gm2) activator"/>
    <property type="match status" value="1"/>
</dbReference>
<dbReference type="EMBL" id="GELH01000872">
    <property type="protein sequence ID" value="JAS03400.1"/>
    <property type="molecule type" value="Transcribed_RNA"/>
</dbReference>
<dbReference type="Gene3D" id="2.70.220.10">
    <property type="entry name" value="Ganglioside GM2 activator"/>
    <property type="match status" value="1"/>
</dbReference>
<dbReference type="SMART" id="SM00737">
    <property type="entry name" value="ML"/>
    <property type="match status" value="1"/>
</dbReference>
<dbReference type="InterPro" id="IPR036846">
    <property type="entry name" value="GM2-AP_sf"/>
</dbReference>